<dbReference type="EMBL" id="WJXZ01000020">
    <property type="protein sequence ID" value="MRS65793.1"/>
    <property type="molecule type" value="Genomic_DNA"/>
</dbReference>
<evidence type="ECO:0000256" key="7">
    <source>
        <dbReference type="ARBA" id="ARBA00038093"/>
    </source>
</evidence>
<protein>
    <submittedName>
        <fullName evidence="9">PIN domain-containing protein</fullName>
    </submittedName>
</protein>
<comment type="similarity">
    <text evidence="7">Belongs to the PINc/VapC protein family.</text>
</comment>
<proteinExistence type="inferred from homology"/>
<gene>
    <name evidence="9" type="ORF">GJJ30_31205</name>
</gene>
<dbReference type="InterPro" id="IPR002716">
    <property type="entry name" value="PIN_dom"/>
</dbReference>
<evidence type="ECO:0000256" key="5">
    <source>
        <dbReference type="ARBA" id="ARBA00022801"/>
    </source>
</evidence>
<comment type="cofactor">
    <cofactor evidence="1">
        <name>Mg(2+)</name>
        <dbReference type="ChEBI" id="CHEBI:18420"/>
    </cofactor>
</comment>
<evidence type="ECO:0000259" key="8">
    <source>
        <dbReference type="Pfam" id="PF01850"/>
    </source>
</evidence>
<evidence type="ECO:0000313" key="10">
    <source>
        <dbReference type="Proteomes" id="UP000441754"/>
    </source>
</evidence>
<dbReference type="RefSeq" id="WP_154179166.1">
    <property type="nucleotide sequence ID" value="NZ_WJXZ01000020.1"/>
</dbReference>
<dbReference type="OrthoDB" id="676982at2"/>
<dbReference type="CDD" id="cd18738">
    <property type="entry name" value="PIN_VapC4-5_FitB-like"/>
    <property type="match status" value="1"/>
</dbReference>
<dbReference type="SUPFAM" id="SSF88723">
    <property type="entry name" value="PIN domain-like"/>
    <property type="match status" value="1"/>
</dbReference>
<keyword evidence="6" id="KW-0460">Magnesium</keyword>
<keyword evidence="5" id="KW-0378">Hydrolase</keyword>
<reference evidence="9 10" key="1">
    <citation type="journal article" date="2018" name="Antonie Van Leeuwenhoek">
        <title>Larkinella terrae sp. nov., isolated from soil on Jeju Island, South Korea.</title>
        <authorList>
            <person name="Ten L.N."/>
            <person name="Jeon J."/>
            <person name="Park S.J."/>
            <person name="Park S."/>
            <person name="Lee S.Y."/>
            <person name="Kim M.K."/>
            <person name="Jung H.Y."/>
        </authorList>
    </citation>
    <scope>NUCLEOTIDE SEQUENCE [LARGE SCALE GENOMIC DNA]</scope>
    <source>
        <strain evidence="9 10">KCTC 52001</strain>
    </source>
</reference>
<dbReference type="PANTHER" id="PTHR33653">
    <property type="entry name" value="RIBONUCLEASE VAPC2"/>
    <property type="match status" value="1"/>
</dbReference>
<dbReference type="PANTHER" id="PTHR33653:SF1">
    <property type="entry name" value="RIBONUCLEASE VAPC2"/>
    <property type="match status" value="1"/>
</dbReference>
<dbReference type="GO" id="GO:0016787">
    <property type="term" value="F:hydrolase activity"/>
    <property type="evidence" value="ECO:0007669"/>
    <property type="project" value="UniProtKB-KW"/>
</dbReference>
<accession>A0A7K0EVE5</accession>
<evidence type="ECO:0000256" key="4">
    <source>
        <dbReference type="ARBA" id="ARBA00022723"/>
    </source>
</evidence>
<sequence>MGSRYLLDSNTVIDYVGELLPEPVAMTLDSMFNEELNISIVVYIEVLGFNGRIESMKRLQAFLDMGSIYYVNRIVALQTIAIRKKHKIKLPDAIIAATAMVHNFTLLTRNTSDFKKIEGLLIANPHEL</sequence>
<organism evidence="9 10">
    <name type="scientific">Larkinella terrae</name>
    <dbReference type="NCBI Taxonomy" id="2025311"/>
    <lineage>
        <taxon>Bacteria</taxon>
        <taxon>Pseudomonadati</taxon>
        <taxon>Bacteroidota</taxon>
        <taxon>Cytophagia</taxon>
        <taxon>Cytophagales</taxon>
        <taxon>Spirosomataceae</taxon>
        <taxon>Larkinella</taxon>
    </lineage>
</organism>
<dbReference type="InterPro" id="IPR029060">
    <property type="entry name" value="PIN-like_dom_sf"/>
</dbReference>
<evidence type="ECO:0000313" key="9">
    <source>
        <dbReference type="EMBL" id="MRS65793.1"/>
    </source>
</evidence>
<keyword evidence="4" id="KW-0479">Metal-binding</keyword>
<name>A0A7K0EVE5_9BACT</name>
<comment type="caution">
    <text evidence="9">The sequence shown here is derived from an EMBL/GenBank/DDBJ whole genome shotgun (WGS) entry which is preliminary data.</text>
</comment>
<evidence type="ECO:0000256" key="2">
    <source>
        <dbReference type="ARBA" id="ARBA00022649"/>
    </source>
</evidence>
<dbReference type="InterPro" id="IPR050556">
    <property type="entry name" value="Type_II_TA_system_RNase"/>
</dbReference>
<keyword evidence="10" id="KW-1185">Reference proteome</keyword>
<keyword evidence="2" id="KW-1277">Toxin-antitoxin system</keyword>
<keyword evidence="3" id="KW-0540">Nuclease</keyword>
<dbReference type="GO" id="GO:0004518">
    <property type="term" value="F:nuclease activity"/>
    <property type="evidence" value="ECO:0007669"/>
    <property type="project" value="UniProtKB-KW"/>
</dbReference>
<dbReference type="Proteomes" id="UP000441754">
    <property type="component" value="Unassembled WGS sequence"/>
</dbReference>
<evidence type="ECO:0000256" key="6">
    <source>
        <dbReference type="ARBA" id="ARBA00022842"/>
    </source>
</evidence>
<dbReference type="Pfam" id="PF01850">
    <property type="entry name" value="PIN"/>
    <property type="match status" value="1"/>
</dbReference>
<feature type="domain" description="PIN" evidence="8">
    <location>
        <begin position="5"/>
        <end position="118"/>
    </location>
</feature>
<dbReference type="Gene3D" id="3.40.50.1010">
    <property type="entry name" value="5'-nuclease"/>
    <property type="match status" value="1"/>
</dbReference>
<dbReference type="AlphaFoldDB" id="A0A7K0EVE5"/>
<evidence type="ECO:0000256" key="1">
    <source>
        <dbReference type="ARBA" id="ARBA00001946"/>
    </source>
</evidence>
<dbReference type="GO" id="GO:0046872">
    <property type="term" value="F:metal ion binding"/>
    <property type="evidence" value="ECO:0007669"/>
    <property type="project" value="UniProtKB-KW"/>
</dbReference>
<evidence type="ECO:0000256" key="3">
    <source>
        <dbReference type="ARBA" id="ARBA00022722"/>
    </source>
</evidence>